<dbReference type="EMBL" id="CP017708">
    <property type="protein sequence ID" value="AOY80049.2"/>
    <property type="molecule type" value="Genomic_DNA"/>
</dbReference>
<protein>
    <submittedName>
        <fullName evidence="2">Glycosyltransferase family 4 protein</fullName>
    </submittedName>
</protein>
<reference evidence="2" key="1">
    <citation type="journal article" date="2017" name="Proc. Natl. Acad. Sci. U.S.A.">
        <title>Comparative genomics uncovers the prolific and distinctive metabolic potential of the cyanobacterial genus Moorea.</title>
        <authorList>
            <person name="Leao T."/>
            <person name="Castelao G."/>
            <person name="Korobeynikov A."/>
            <person name="Monroe E.A."/>
            <person name="Podell S."/>
            <person name="Glukhov E."/>
            <person name="Allen E.E."/>
            <person name="Gerwick W.H."/>
            <person name="Gerwick L."/>
        </authorList>
    </citation>
    <scope>NUCLEOTIDE SEQUENCE</scope>
    <source>
        <strain evidence="2">JHB</strain>
    </source>
</reference>
<dbReference type="AlphaFoldDB" id="A0A1D9FXE2"/>
<dbReference type="Pfam" id="PF00534">
    <property type="entry name" value="Glycos_transf_1"/>
    <property type="match status" value="1"/>
</dbReference>
<accession>A0A1D9FXE2</accession>
<dbReference type="PANTHER" id="PTHR12526:SF622">
    <property type="entry name" value="GLYCOSYLTRANSFERASE (GROUP I)"/>
    <property type="match status" value="1"/>
</dbReference>
<dbReference type="PANTHER" id="PTHR12526">
    <property type="entry name" value="GLYCOSYLTRANSFERASE"/>
    <property type="match status" value="1"/>
</dbReference>
<dbReference type="Gene3D" id="3.40.50.2000">
    <property type="entry name" value="Glycogen Phosphorylase B"/>
    <property type="match status" value="1"/>
</dbReference>
<organism evidence="2">
    <name type="scientific">Moorena producens (strain JHB)</name>
    <dbReference type="NCBI Taxonomy" id="1454205"/>
    <lineage>
        <taxon>Bacteria</taxon>
        <taxon>Bacillati</taxon>
        <taxon>Cyanobacteriota</taxon>
        <taxon>Cyanophyceae</taxon>
        <taxon>Coleofasciculales</taxon>
        <taxon>Coleofasciculaceae</taxon>
        <taxon>Moorena</taxon>
    </lineage>
</organism>
<dbReference type="SUPFAM" id="SSF53756">
    <property type="entry name" value="UDP-Glycosyltransferase/glycogen phosphorylase"/>
    <property type="match status" value="1"/>
</dbReference>
<feature type="domain" description="Glycosyl transferase family 1" evidence="1">
    <location>
        <begin position="18"/>
        <end position="172"/>
    </location>
</feature>
<sequence length="203" mass="23038">MYSTMYSNLRRELGIHNVLLMYVGNLETYQGIDLLLDSFALTLEQTDQANLVIIGGEADDIRKYTNKAHCLGMQQHVHFLGPKPVEHLAIYLEQADILVSPRIKGKNTPMKLYSYLDSGKVLLATDLATHTQLLDNHVALLRSPDAKAFAEGMLDLITDEKLRLRLGSAGNKLIEKRHTYAAFREKLNSLYDWLHHELVEHIA</sequence>
<proteinExistence type="predicted"/>
<dbReference type="Proteomes" id="UP000176944">
    <property type="component" value="Chromosome"/>
</dbReference>
<dbReference type="InterPro" id="IPR001296">
    <property type="entry name" value="Glyco_trans_1"/>
</dbReference>
<evidence type="ECO:0000313" key="2">
    <source>
        <dbReference type="EMBL" id="AOY80049.2"/>
    </source>
</evidence>
<reference evidence="2" key="2">
    <citation type="submission" date="2022-10" db="EMBL/GenBank/DDBJ databases">
        <authorList>
            <person name="Ngo T.-E."/>
        </authorList>
    </citation>
    <scope>NUCLEOTIDE SEQUENCE</scope>
    <source>
        <strain evidence="2">JHB</strain>
    </source>
</reference>
<name>A0A1D9FXE2_MOOP1</name>
<evidence type="ECO:0000259" key="1">
    <source>
        <dbReference type="Pfam" id="PF00534"/>
    </source>
</evidence>
<gene>
    <name evidence="2" type="ORF">BJP36_09030</name>
</gene>
<dbReference type="CDD" id="cd03801">
    <property type="entry name" value="GT4_PimA-like"/>
    <property type="match status" value="1"/>
</dbReference>
<dbReference type="GO" id="GO:0016757">
    <property type="term" value="F:glycosyltransferase activity"/>
    <property type="evidence" value="ECO:0007669"/>
    <property type="project" value="InterPro"/>
</dbReference>